<keyword evidence="10" id="KW-1185">Reference proteome</keyword>
<gene>
    <name evidence="9" type="ORF">KCX74_01855</name>
</gene>
<dbReference type="GO" id="GO:0022857">
    <property type="term" value="F:transmembrane transporter activity"/>
    <property type="evidence" value="ECO:0007669"/>
    <property type="project" value="InterPro"/>
</dbReference>
<evidence type="ECO:0000256" key="1">
    <source>
        <dbReference type="ARBA" id="ARBA00004651"/>
    </source>
</evidence>
<keyword evidence="2" id="KW-0813">Transport</keyword>
<reference evidence="9" key="1">
    <citation type="submission" date="2021-04" db="EMBL/GenBank/DDBJ databases">
        <title>Isolation and polyphasic classification of algal microorganism.</title>
        <authorList>
            <person name="Wang S."/>
        </authorList>
    </citation>
    <scope>NUCLEOTIDE SEQUENCE</scope>
    <source>
        <strain evidence="9">720a</strain>
    </source>
</reference>
<evidence type="ECO:0000256" key="2">
    <source>
        <dbReference type="ARBA" id="ARBA00022448"/>
    </source>
</evidence>
<dbReference type="CDD" id="cd17324">
    <property type="entry name" value="MFS_NepI_like"/>
    <property type="match status" value="1"/>
</dbReference>
<keyword evidence="4 7" id="KW-0812">Transmembrane</keyword>
<evidence type="ECO:0000256" key="3">
    <source>
        <dbReference type="ARBA" id="ARBA00022475"/>
    </source>
</evidence>
<keyword evidence="5 7" id="KW-1133">Transmembrane helix</keyword>
<dbReference type="Gene3D" id="1.20.1250.20">
    <property type="entry name" value="MFS general substrate transporter like domains"/>
    <property type="match status" value="1"/>
</dbReference>
<accession>A0A941DSN5</accession>
<dbReference type="InterPro" id="IPR050189">
    <property type="entry name" value="MFS_Efflux_Transporters"/>
</dbReference>
<comment type="subcellular location">
    <subcellularLocation>
        <location evidence="1">Cell membrane</location>
        <topology evidence="1">Multi-pass membrane protein</topology>
    </subcellularLocation>
</comment>
<dbReference type="PANTHER" id="PTHR43124:SF10">
    <property type="entry name" value="PURINE EFFLUX PUMP PBUE"/>
    <property type="match status" value="1"/>
</dbReference>
<dbReference type="GO" id="GO:0005886">
    <property type="term" value="C:plasma membrane"/>
    <property type="evidence" value="ECO:0007669"/>
    <property type="project" value="UniProtKB-SubCell"/>
</dbReference>
<feature type="transmembrane region" description="Helical" evidence="7">
    <location>
        <begin position="103"/>
        <end position="121"/>
    </location>
</feature>
<evidence type="ECO:0000313" key="10">
    <source>
        <dbReference type="Proteomes" id="UP000675284"/>
    </source>
</evidence>
<evidence type="ECO:0000256" key="6">
    <source>
        <dbReference type="ARBA" id="ARBA00023136"/>
    </source>
</evidence>
<evidence type="ECO:0000256" key="7">
    <source>
        <dbReference type="SAM" id="Phobius"/>
    </source>
</evidence>
<dbReference type="RefSeq" id="WP_026682104.1">
    <property type="nucleotide sequence ID" value="NZ_CP115959.1"/>
</dbReference>
<dbReference type="SUPFAM" id="SSF103473">
    <property type="entry name" value="MFS general substrate transporter"/>
    <property type="match status" value="1"/>
</dbReference>
<comment type="caution">
    <text evidence="9">The sequence shown here is derived from an EMBL/GenBank/DDBJ whole genome shotgun (WGS) entry which is preliminary data.</text>
</comment>
<dbReference type="AlphaFoldDB" id="A0A941DSN5"/>
<dbReference type="InterPro" id="IPR011701">
    <property type="entry name" value="MFS"/>
</dbReference>
<dbReference type="InterPro" id="IPR020846">
    <property type="entry name" value="MFS_dom"/>
</dbReference>
<evidence type="ECO:0000313" key="9">
    <source>
        <dbReference type="EMBL" id="MBR7794782.1"/>
    </source>
</evidence>
<protein>
    <submittedName>
        <fullName evidence="9">MFS transporter</fullName>
    </submittedName>
</protein>
<keyword evidence="3" id="KW-1003">Cell membrane</keyword>
<feature type="transmembrane region" description="Helical" evidence="7">
    <location>
        <begin position="205"/>
        <end position="226"/>
    </location>
</feature>
<dbReference type="Proteomes" id="UP000675284">
    <property type="component" value="Unassembled WGS sequence"/>
</dbReference>
<dbReference type="InterPro" id="IPR036259">
    <property type="entry name" value="MFS_trans_sf"/>
</dbReference>
<feature type="transmembrane region" description="Helical" evidence="7">
    <location>
        <begin position="162"/>
        <end position="179"/>
    </location>
</feature>
<feature type="transmembrane region" description="Helical" evidence="7">
    <location>
        <begin position="7"/>
        <end position="33"/>
    </location>
</feature>
<dbReference type="PROSITE" id="PS50850">
    <property type="entry name" value="MFS"/>
    <property type="match status" value="1"/>
</dbReference>
<feature type="transmembrane region" description="Helical" evidence="7">
    <location>
        <begin position="271"/>
        <end position="288"/>
    </location>
</feature>
<feature type="transmembrane region" description="Helical" evidence="7">
    <location>
        <begin position="238"/>
        <end position="259"/>
    </location>
</feature>
<feature type="transmembrane region" description="Helical" evidence="7">
    <location>
        <begin position="39"/>
        <end position="62"/>
    </location>
</feature>
<evidence type="ECO:0000256" key="5">
    <source>
        <dbReference type="ARBA" id="ARBA00022989"/>
    </source>
</evidence>
<evidence type="ECO:0000259" key="8">
    <source>
        <dbReference type="PROSITE" id="PS50850"/>
    </source>
</evidence>
<organism evidence="9 10">
    <name type="scientific">Virgibacillus salarius</name>
    <dbReference type="NCBI Taxonomy" id="447199"/>
    <lineage>
        <taxon>Bacteria</taxon>
        <taxon>Bacillati</taxon>
        <taxon>Bacillota</taxon>
        <taxon>Bacilli</taxon>
        <taxon>Bacillales</taxon>
        <taxon>Bacillaceae</taxon>
        <taxon>Virgibacillus</taxon>
    </lineage>
</organism>
<keyword evidence="6 7" id="KW-0472">Membrane</keyword>
<feature type="domain" description="Major facilitator superfamily (MFS) profile" evidence="8">
    <location>
        <begin position="8"/>
        <end position="383"/>
    </location>
</feature>
<proteinExistence type="predicted"/>
<dbReference type="PANTHER" id="PTHR43124">
    <property type="entry name" value="PURINE EFFLUX PUMP PBUE"/>
    <property type="match status" value="1"/>
</dbReference>
<feature type="transmembrane region" description="Helical" evidence="7">
    <location>
        <begin position="332"/>
        <end position="355"/>
    </location>
</feature>
<sequence length="393" mass="43219">MNKKLNLNIFLLALGAFVTGTAEFVVSGILEIISVDLDITIALAGQLITVYSLSYAIGALVLVMLTATFERKKVLLYSIFTFILGNIIACFSYDYALLMISRVIMAMSGGLYIVVATNYAAQISTPEKRGGAIATVITGFTVSLVLGVPIGTYLAAYVDWRYIFLIIAFITVLILYFLYKRLPWIKGNTPLPFKQQIQIIKDKRLFTGLLTTVFWILGYTMVFAYISPLLGTTAGLSIEMISVVLFVLGTFAFIGSRFGGYAVDKWGPNRTISISLFIHAMALFSLTFTTQSTIGVFITVMVWGAATWTTTPAKQFYLITLKPDSSETILSFNTALMNVGMTLGAAFGGIIIQYISILYLSWISGLFVVLALIFITCSFHLNKIKSTNVHIDN</sequence>
<dbReference type="Pfam" id="PF07690">
    <property type="entry name" value="MFS_1"/>
    <property type="match status" value="1"/>
</dbReference>
<name>A0A941DSN5_9BACI</name>
<feature type="transmembrane region" description="Helical" evidence="7">
    <location>
        <begin position="74"/>
        <end position="97"/>
    </location>
</feature>
<feature type="transmembrane region" description="Helical" evidence="7">
    <location>
        <begin position="133"/>
        <end position="156"/>
    </location>
</feature>
<feature type="transmembrane region" description="Helical" evidence="7">
    <location>
        <begin position="361"/>
        <end position="381"/>
    </location>
</feature>
<dbReference type="EMBL" id="JAGSOT010000003">
    <property type="protein sequence ID" value="MBR7794782.1"/>
    <property type="molecule type" value="Genomic_DNA"/>
</dbReference>
<evidence type="ECO:0000256" key="4">
    <source>
        <dbReference type="ARBA" id="ARBA00022692"/>
    </source>
</evidence>